<comment type="caution">
    <text evidence="1">The sequence shown here is derived from an EMBL/GenBank/DDBJ whole genome shotgun (WGS) entry which is preliminary data.</text>
</comment>
<dbReference type="SUPFAM" id="SSF52540">
    <property type="entry name" value="P-loop containing nucleoside triphosphate hydrolases"/>
    <property type="match status" value="1"/>
</dbReference>
<keyword evidence="2" id="KW-1185">Reference proteome</keyword>
<name>A0ABR7N1J2_9FIRM</name>
<reference evidence="1 2" key="1">
    <citation type="submission" date="2020-08" db="EMBL/GenBank/DDBJ databases">
        <title>Genome public.</title>
        <authorList>
            <person name="Liu C."/>
            <person name="Sun Q."/>
        </authorList>
    </citation>
    <scope>NUCLEOTIDE SEQUENCE [LARGE SCALE GENOMIC DNA]</scope>
    <source>
        <strain evidence="1 2">NSJ-37</strain>
    </source>
</reference>
<dbReference type="EMBL" id="JACRSX010000007">
    <property type="protein sequence ID" value="MBC8562487.1"/>
    <property type="molecule type" value="Genomic_DNA"/>
</dbReference>
<dbReference type="SUPFAM" id="SSF47789">
    <property type="entry name" value="C-terminal domain of RNA polymerase alpha subunit"/>
    <property type="match status" value="1"/>
</dbReference>
<proteinExistence type="predicted"/>
<dbReference type="RefSeq" id="WP_249297862.1">
    <property type="nucleotide sequence ID" value="NZ_JACRSX010000007.1"/>
</dbReference>
<dbReference type="InterPro" id="IPR027417">
    <property type="entry name" value="P-loop_NTPase"/>
</dbReference>
<sequence>MNDFIIRTEELEEDQLKELYVESEDDKKILKSLKSQSPVLLVGSRGMGKSFLFKISQMQLLDNFEKDRIFPVFLTFRSASLVQTGNNVQFELWMLNKICTVIIRELKKYGLISSVKWNFGNVTSEESPYGNSIKILMEKNKEFENSWKNPGKIIDTMAVPTIDELMDIIEDICVELNIKRMVIYIDEAAHVFIPEQQRQFFSIFREIRSSYVKCNAAVYPGVTCYGDIFEPMHDAVTINLTRDLREENYVSNMKEMVLRQIKDSETTKNLIRNGENFSVLAYAASGNPRLLLRSVEKVGNFKTNSVMAVFREFYREEIWSEQSLLAEKYPSNSKFIDWGRTFIETVVLPEIKNKNDRALENNKASSVYFWIHRNSPQVIKESLRILEYTGIIKLQATGIKATNSEIGNRYEVNLGCLFALENAPLSVGINIVNNLSLKRMSEFGANSKAYETLIKKIPKFTEPDMTECLKFQLAKSIDVLEISEWQKGKLRELNINTLGELIVSKESDLMRAYQIGKVRSRQMKNAAFAAVFEYLFG</sequence>
<gene>
    <name evidence="1" type="ORF">H8704_07580</name>
</gene>
<evidence type="ECO:0000313" key="2">
    <source>
        <dbReference type="Proteomes" id="UP000606193"/>
    </source>
</evidence>
<evidence type="ECO:0000313" key="1">
    <source>
        <dbReference type="EMBL" id="MBC8562487.1"/>
    </source>
</evidence>
<organism evidence="1 2">
    <name type="scientific">Jutongia huaianensis</name>
    <dbReference type="NCBI Taxonomy" id="2763668"/>
    <lineage>
        <taxon>Bacteria</taxon>
        <taxon>Bacillati</taxon>
        <taxon>Bacillota</taxon>
        <taxon>Clostridia</taxon>
        <taxon>Lachnospirales</taxon>
        <taxon>Lachnospiraceae</taxon>
        <taxon>Jutongia</taxon>
    </lineage>
</organism>
<dbReference type="Proteomes" id="UP000606193">
    <property type="component" value="Unassembled WGS sequence"/>
</dbReference>
<dbReference type="Gene3D" id="3.40.50.300">
    <property type="entry name" value="P-loop containing nucleotide triphosphate hydrolases"/>
    <property type="match status" value="1"/>
</dbReference>
<accession>A0ABR7N1J2</accession>
<protein>
    <submittedName>
        <fullName evidence="1">Uncharacterized protein</fullName>
    </submittedName>
</protein>